<evidence type="ECO:0000256" key="4">
    <source>
        <dbReference type="ARBA" id="ARBA00022630"/>
    </source>
</evidence>
<gene>
    <name evidence="12 15" type="primary">dusB</name>
    <name evidence="15" type="ORF">ABVT43_16990</name>
</gene>
<dbReference type="PIRSF" id="PIRSF006621">
    <property type="entry name" value="Dus"/>
    <property type="match status" value="1"/>
</dbReference>
<dbReference type="InterPro" id="IPR018517">
    <property type="entry name" value="tRNA_hU_synthase_CS"/>
</dbReference>
<comment type="similarity">
    <text evidence="13">Belongs to the dus family.</text>
</comment>
<dbReference type="Pfam" id="PF01207">
    <property type="entry name" value="Dus"/>
    <property type="match status" value="1"/>
</dbReference>
<dbReference type="Proteomes" id="UP001548189">
    <property type="component" value="Unassembled WGS sequence"/>
</dbReference>
<proteinExistence type="inferred from homology"/>
<comment type="caution">
    <text evidence="15">The sequence shown here is derived from an EMBL/GenBank/DDBJ whole genome shotgun (WGS) entry which is preliminary data.</text>
</comment>
<comment type="cofactor">
    <cofactor evidence="1 12 13">
        <name>FMN</name>
        <dbReference type="ChEBI" id="CHEBI:58210"/>
    </cofactor>
</comment>
<dbReference type="PROSITE" id="PS01136">
    <property type="entry name" value="UPF0034"/>
    <property type="match status" value="1"/>
</dbReference>
<feature type="binding site" evidence="12">
    <location>
        <position position="139"/>
    </location>
    <ligand>
        <name>FMN</name>
        <dbReference type="ChEBI" id="CHEBI:58210"/>
    </ligand>
</feature>
<dbReference type="InterPro" id="IPR024036">
    <property type="entry name" value="tRNA-dHydroUridine_Synthase_C"/>
</dbReference>
<reference evidence="15 16" key="1">
    <citation type="submission" date="2024-06" db="EMBL/GenBank/DDBJ databases">
        <authorList>
            <person name="Li F."/>
        </authorList>
    </citation>
    <scope>NUCLEOTIDE SEQUENCE [LARGE SCALE GENOMIC DNA]</scope>
    <source>
        <strain evidence="15 16">GXAS 311</strain>
    </source>
</reference>
<evidence type="ECO:0000256" key="8">
    <source>
        <dbReference type="ARBA" id="ARBA00022884"/>
    </source>
</evidence>
<dbReference type="HAMAP" id="MF_02042">
    <property type="entry name" value="DusB_subfam"/>
    <property type="match status" value="1"/>
</dbReference>
<comment type="catalytic activity">
    <reaction evidence="10 12">
        <text>a 5,6-dihydrouridine in tRNA + NADP(+) = a uridine in tRNA + NADPH + H(+)</text>
        <dbReference type="Rhea" id="RHEA:23624"/>
        <dbReference type="Rhea" id="RHEA-COMP:13339"/>
        <dbReference type="Rhea" id="RHEA-COMP:13887"/>
        <dbReference type="ChEBI" id="CHEBI:15378"/>
        <dbReference type="ChEBI" id="CHEBI:57783"/>
        <dbReference type="ChEBI" id="CHEBI:58349"/>
        <dbReference type="ChEBI" id="CHEBI:65315"/>
        <dbReference type="ChEBI" id="CHEBI:74443"/>
    </reaction>
</comment>
<feature type="binding site" evidence="12">
    <location>
        <position position="70"/>
    </location>
    <ligand>
        <name>FMN</name>
        <dbReference type="ChEBI" id="CHEBI:58210"/>
    </ligand>
</feature>
<evidence type="ECO:0000256" key="11">
    <source>
        <dbReference type="ARBA" id="ARBA00048802"/>
    </source>
</evidence>
<evidence type="ECO:0000313" key="15">
    <source>
        <dbReference type="EMBL" id="MET1256841.1"/>
    </source>
</evidence>
<accession>A0ABV2BY43</accession>
<dbReference type="PANTHER" id="PTHR45846:SF1">
    <property type="entry name" value="TRNA-DIHYDROURIDINE(47) SYNTHASE [NAD(P)(+)]-LIKE"/>
    <property type="match status" value="1"/>
</dbReference>
<dbReference type="SUPFAM" id="SSF51395">
    <property type="entry name" value="FMN-linked oxidoreductases"/>
    <property type="match status" value="1"/>
</dbReference>
<dbReference type="RefSeq" id="WP_353897456.1">
    <property type="nucleotide sequence ID" value="NZ_JBEVCJ010000029.1"/>
</dbReference>
<evidence type="ECO:0000256" key="10">
    <source>
        <dbReference type="ARBA" id="ARBA00048205"/>
    </source>
</evidence>
<evidence type="ECO:0000256" key="7">
    <source>
        <dbReference type="ARBA" id="ARBA00022857"/>
    </source>
</evidence>
<keyword evidence="4 12" id="KW-0285">Flavoprotein</keyword>
<dbReference type="InterPro" id="IPR004652">
    <property type="entry name" value="DusB-like"/>
</dbReference>
<sequence length="328" mass="36357">MRIGSYLLDNNLFLAPMAGVTDLPFRKLCKSLGAGVVVGEMVTSDPTLRHSRKSRLRLCHDGEPGIRVVQIAGGDPQMLAQAAVFNVENGAQIIDINMGCPAKKVCKKAAGSALLKDPELVDNILNAVVKAVDVPVTLKIRTGWDTDNKNAVQIAKLAEQAGIQSLVVHGRTRACKYQGEVEYETIRQVKQSISIPVIANGDIDSPEKARQVLEFTGADGLMIGRAAQGRPWIFREVLHYLQTGEYLPKIHIDEIQQILLTHVAELHSFYGELQGLRIARKHVTWYLTSHGLTDGFKKQFNEIQSAEKQLWVLAEYFNQRKIEKAQVA</sequence>
<dbReference type="InterPro" id="IPR001269">
    <property type="entry name" value="DUS_fam"/>
</dbReference>
<organism evidence="15 16">
    <name type="scientific">Aliikangiella maris</name>
    <dbReference type="NCBI Taxonomy" id="3162458"/>
    <lineage>
        <taxon>Bacteria</taxon>
        <taxon>Pseudomonadati</taxon>
        <taxon>Pseudomonadota</taxon>
        <taxon>Gammaproteobacteria</taxon>
        <taxon>Oceanospirillales</taxon>
        <taxon>Pleioneaceae</taxon>
        <taxon>Aliikangiella</taxon>
    </lineage>
</organism>
<evidence type="ECO:0000256" key="12">
    <source>
        <dbReference type="HAMAP-Rule" id="MF_02042"/>
    </source>
</evidence>
<dbReference type="CDD" id="cd02801">
    <property type="entry name" value="DUS_like_FMN"/>
    <property type="match status" value="1"/>
</dbReference>
<dbReference type="InterPro" id="IPR035587">
    <property type="entry name" value="DUS-like_FMN-bd"/>
</dbReference>
<dbReference type="Gene3D" id="1.10.1200.80">
    <property type="entry name" value="Putative flavin oxidoreducatase, domain 2"/>
    <property type="match status" value="1"/>
</dbReference>
<dbReference type="GO" id="GO:0016491">
    <property type="term" value="F:oxidoreductase activity"/>
    <property type="evidence" value="ECO:0007669"/>
    <property type="project" value="UniProtKB-KW"/>
</dbReference>
<feature type="active site" description="Proton donor" evidence="12">
    <location>
        <position position="100"/>
    </location>
</feature>
<evidence type="ECO:0000256" key="13">
    <source>
        <dbReference type="PIRNR" id="PIRNR006621"/>
    </source>
</evidence>
<evidence type="ECO:0000313" key="16">
    <source>
        <dbReference type="Proteomes" id="UP001548189"/>
    </source>
</evidence>
<keyword evidence="7 12" id="KW-0521">NADP</keyword>
<dbReference type="Gene3D" id="3.20.20.70">
    <property type="entry name" value="Aldolase class I"/>
    <property type="match status" value="1"/>
</dbReference>
<dbReference type="PANTHER" id="PTHR45846">
    <property type="entry name" value="TRNA-DIHYDROURIDINE(47) SYNTHASE [NAD(P)(+)]-LIKE"/>
    <property type="match status" value="1"/>
</dbReference>
<dbReference type="EC" id="1.3.1.-" evidence="12"/>
<dbReference type="NCBIfam" id="TIGR00737">
    <property type="entry name" value="nifR3_yhdG"/>
    <property type="match status" value="1"/>
</dbReference>
<keyword evidence="6 12" id="KW-0819">tRNA processing</keyword>
<feature type="binding site" evidence="12">
    <location>
        <begin position="224"/>
        <end position="225"/>
    </location>
    <ligand>
        <name>FMN</name>
        <dbReference type="ChEBI" id="CHEBI:58210"/>
    </ligand>
</feature>
<comment type="catalytic activity">
    <reaction evidence="11 12">
        <text>a 5,6-dihydrouridine in tRNA + NAD(+) = a uridine in tRNA + NADH + H(+)</text>
        <dbReference type="Rhea" id="RHEA:54452"/>
        <dbReference type="Rhea" id="RHEA-COMP:13339"/>
        <dbReference type="Rhea" id="RHEA-COMP:13887"/>
        <dbReference type="ChEBI" id="CHEBI:15378"/>
        <dbReference type="ChEBI" id="CHEBI:57540"/>
        <dbReference type="ChEBI" id="CHEBI:57945"/>
        <dbReference type="ChEBI" id="CHEBI:65315"/>
        <dbReference type="ChEBI" id="CHEBI:74443"/>
    </reaction>
</comment>
<evidence type="ECO:0000256" key="9">
    <source>
        <dbReference type="ARBA" id="ARBA00023002"/>
    </source>
</evidence>
<comment type="similarity">
    <text evidence="12">Belongs to the Dus family. DusB subfamily.</text>
</comment>
<keyword evidence="5 12" id="KW-0288">FMN</keyword>
<evidence type="ECO:0000259" key="14">
    <source>
        <dbReference type="Pfam" id="PF01207"/>
    </source>
</evidence>
<evidence type="ECO:0000256" key="1">
    <source>
        <dbReference type="ARBA" id="ARBA00001917"/>
    </source>
</evidence>
<name>A0ABV2BY43_9GAMM</name>
<comment type="function">
    <text evidence="2 12 13">Catalyzes the synthesis of 5,6-dihydrouridine (D), a modified base found in the D-loop of most tRNAs, via the reduction of the C5-C6 double bond in target uridines.</text>
</comment>
<feature type="binding site" evidence="12">
    <location>
        <begin position="16"/>
        <end position="18"/>
    </location>
    <ligand>
        <name>FMN</name>
        <dbReference type="ChEBI" id="CHEBI:58210"/>
    </ligand>
</feature>
<evidence type="ECO:0000256" key="3">
    <source>
        <dbReference type="ARBA" id="ARBA00022555"/>
    </source>
</evidence>
<keyword evidence="3 12" id="KW-0820">tRNA-binding</keyword>
<feature type="binding site" evidence="12">
    <location>
        <begin position="200"/>
        <end position="202"/>
    </location>
    <ligand>
        <name>FMN</name>
        <dbReference type="ChEBI" id="CHEBI:58210"/>
    </ligand>
</feature>
<evidence type="ECO:0000256" key="2">
    <source>
        <dbReference type="ARBA" id="ARBA00002790"/>
    </source>
</evidence>
<evidence type="ECO:0000256" key="6">
    <source>
        <dbReference type="ARBA" id="ARBA00022694"/>
    </source>
</evidence>
<keyword evidence="16" id="KW-1185">Reference proteome</keyword>
<dbReference type="InterPro" id="IPR032887">
    <property type="entry name" value="DusB"/>
</dbReference>
<dbReference type="EMBL" id="JBEVCJ010000029">
    <property type="protein sequence ID" value="MET1256841.1"/>
    <property type="molecule type" value="Genomic_DNA"/>
</dbReference>
<keyword evidence="8 12" id="KW-0694">RNA-binding</keyword>
<feature type="domain" description="DUS-like FMN-binding" evidence="14">
    <location>
        <begin position="14"/>
        <end position="314"/>
    </location>
</feature>
<protein>
    <recommendedName>
        <fullName evidence="12">tRNA-dihydrouridine synthase B</fullName>
        <ecNumber evidence="12">1.3.1.-</ecNumber>
    </recommendedName>
</protein>
<dbReference type="InterPro" id="IPR013785">
    <property type="entry name" value="Aldolase_TIM"/>
</dbReference>
<keyword evidence="9 12" id="KW-0560">Oxidoreductase</keyword>
<evidence type="ECO:0000256" key="5">
    <source>
        <dbReference type="ARBA" id="ARBA00022643"/>
    </source>
</evidence>